<dbReference type="Pfam" id="PF13472">
    <property type="entry name" value="Lipase_GDSL_2"/>
    <property type="match status" value="1"/>
</dbReference>
<dbReference type="Gene3D" id="3.40.50.1110">
    <property type="entry name" value="SGNH hydrolase"/>
    <property type="match status" value="1"/>
</dbReference>
<evidence type="ECO:0000259" key="1">
    <source>
        <dbReference type="Pfam" id="PF13472"/>
    </source>
</evidence>
<evidence type="ECO:0000313" key="3">
    <source>
        <dbReference type="EMBL" id="RCW37695.1"/>
    </source>
</evidence>
<gene>
    <name evidence="3" type="ORF">DET51_10131</name>
    <name evidence="2" type="ORF">DET64_10131</name>
</gene>
<protein>
    <submittedName>
        <fullName evidence="3">Lysophospholipase L1-like esterase</fullName>
    </submittedName>
</protein>
<comment type="caution">
    <text evidence="3">The sequence shown here is derived from an EMBL/GenBank/DDBJ whole genome shotgun (WGS) entry which is preliminary data.</text>
</comment>
<dbReference type="AlphaFoldDB" id="A0A368VBT4"/>
<reference evidence="3 4" key="1">
    <citation type="submission" date="2018-07" db="EMBL/GenBank/DDBJ databases">
        <title>Freshwater and sediment microbial communities from various areas in North America, analyzing microbe dynamics in response to fracking.</title>
        <authorList>
            <person name="Lamendella R."/>
        </authorList>
    </citation>
    <scope>NUCLEOTIDE SEQUENCE [LARGE SCALE GENOMIC DNA]</scope>
    <source>
        <strain evidence="3 4">114E</strain>
        <strain evidence="2 5">114E_o</strain>
    </source>
</reference>
<accession>A0A368VBT4</accession>
<feature type="domain" description="SGNH hydrolase-type esterase" evidence="1">
    <location>
        <begin position="52"/>
        <end position="225"/>
    </location>
</feature>
<proteinExistence type="predicted"/>
<dbReference type="RefSeq" id="WP_113878809.1">
    <property type="nucleotide sequence ID" value="NZ_QNSA01000001.1"/>
</dbReference>
<evidence type="ECO:0000313" key="2">
    <source>
        <dbReference type="EMBL" id="RBP76848.1"/>
    </source>
</evidence>
<dbReference type="CDD" id="cd01836">
    <property type="entry name" value="FeeA_FeeB_like"/>
    <property type="match status" value="1"/>
</dbReference>
<dbReference type="Proteomes" id="UP000252795">
    <property type="component" value="Unassembled WGS sequence"/>
</dbReference>
<organism evidence="3 4">
    <name type="scientific">Marinobacter nauticus</name>
    <name type="common">Marinobacter hydrocarbonoclasticus</name>
    <name type="synonym">Marinobacter aquaeolei</name>
    <dbReference type="NCBI Taxonomy" id="2743"/>
    <lineage>
        <taxon>Bacteria</taxon>
        <taxon>Pseudomonadati</taxon>
        <taxon>Pseudomonadota</taxon>
        <taxon>Gammaproteobacteria</taxon>
        <taxon>Pseudomonadales</taxon>
        <taxon>Marinobacteraceae</taxon>
        <taxon>Marinobacter</taxon>
    </lineage>
</organism>
<name>A0A368VBT4_MARNT</name>
<sequence>MHAPFWLTTALLFPVLLYQGKRTRRVTPRLPEATGDCAGQYGEGEPVFRLLVLGESTAAGVGVENHAQGLASQLALQLHQRTGLCIGWSTFGVNGIRLGALLDALGSADLPPADAVLLSMGVNDTTGFTPRFRFRRQLIQLRETLATRYQAPITLLSVPPMDKFSALPAPLRQVMGWRARQLDRVYQVLAARKPEDFRYLGYPTVSDPALLARDGYHPSDKGYRAIAQALAEQDWGLLLP</sequence>
<dbReference type="InterPro" id="IPR013830">
    <property type="entry name" value="SGNH_hydro"/>
</dbReference>
<dbReference type="SUPFAM" id="SSF52266">
    <property type="entry name" value="SGNH hydrolase"/>
    <property type="match status" value="1"/>
</dbReference>
<dbReference type="InterPro" id="IPR036514">
    <property type="entry name" value="SGNH_hydro_sf"/>
</dbReference>
<dbReference type="Proteomes" id="UP000253065">
    <property type="component" value="Unassembled WGS sequence"/>
</dbReference>
<evidence type="ECO:0000313" key="5">
    <source>
        <dbReference type="Proteomes" id="UP000253065"/>
    </source>
</evidence>
<dbReference type="EMBL" id="QNSA01000001">
    <property type="protein sequence ID" value="RBP76848.1"/>
    <property type="molecule type" value="Genomic_DNA"/>
</dbReference>
<dbReference type="GO" id="GO:0016788">
    <property type="term" value="F:hydrolase activity, acting on ester bonds"/>
    <property type="evidence" value="ECO:0007669"/>
    <property type="project" value="UniProtKB-ARBA"/>
</dbReference>
<evidence type="ECO:0000313" key="4">
    <source>
        <dbReference type="Proteomes" id="UP000252795"/>
    </source>
</evidence>
<keyword evidence="5" id="KW-1185">Reference proteome</keyword>
<dbReference type="EMBL" id="QPJB01000001">
    <property type="protein sequence ID" value="RCW37695.1"/>
    <property type="molecule type" value="Genomic_DNA"/>
</dbReference>